<reference evidence="2" key="1">
    <citation type="journal article" date="2019" name="Int. J. Syst. Evol. Microbiol.">
        <title>The Global Catalogue of Microorganisms (GCM) 10K type strain sequencing project: providing services to taxonomists for standard genome sequencing and annotation.</title>
        <authorList>
            <consortium name="The Broad Institute Genomics Platform"/>
            <consortium name="The Broad Institute Genome Sequencing Center for Infectious Disease"/>
            <person name="Wu L."/>
            <person name="Ma J."/>
        </authorList>
    </citation>
    <scope>NUCLEOTIDE SEQUENCE [LARGE SCALE GENOMIC DNA]</scope>
    <source>
        <strain evidence="2">JCM 4087</strain>
    </source>
</reference>
<keyword evidence="2" id="KW-1185">Reference proteome</keyword>
<evidence type="ECO:0008006" key="3">
    <source>
        <dbReference type="Google" id="ProtNLM"/>
    </source>
</evidence>
<protein>
    <recommendedName>
        <fullName evidence="3">CopG family transcriptional regulator</fullName>
    </recommendedName>
</protein>
<gene>
    <name evidence="1" type="ORF">ACFPT7_16380</name>
</gene>
<proteinExistence type="predicted"/>
<name>A0ABW1EHU9_9BACT</name>
<evidence type="ECO:0000313" key="2">
    <source>
        <dbReference type="Proteomes" id="UP001596091"/>
    </source>
</evidence>
<dbReference type="RefSeq" id="WP_263342237.1">
    <property type="nucleotide sequence ID" value="NZ_JAGSYH010000010.1"/>
</dbReference>
<dbReference type="EMBL" id="JBHSPH010000007">
    <property type="protein sequence ID" value="MFC5863887.1"/>
    <property type="molecule type" value="Genomic_DNA"/>
</dbReference>
<dbReference type="Proteomes" id="UP001596091">
    <property type="component" value="Unassembled WGS sequence"/>
</dbReference>
<sequence length="72" mass="7779">MKSDDNEDLENDIQPEYDFSNGVRGKYVGRFPKDAVMVLLAPDVAAAFPDAASVNEALRILIKAARTAKPAA</sequence>
<organism evidence="1 2">
    <name type="scientific">Acidicapsa dinghuensis</name>
    <dbReference type="NCBI Taxonomy" id="2218256"/>
    <lineage>
        <taxon>Bacteria</taxon>
        <taxon>Pseudomonadati</taxon>
        <taxon>Acidobacteriota</taxon>
        <taxon>Terriglobia</taxon>
        <taxon>Terriglobales</taxon>
        <taxon>Acidobacteriaceae</taxon>
        <taxon>Acidicapsa</taxon>
    </lineage>
</organism>
<comment type="caution">
    <text evidence="1">The sequence shown here is derived from an EMBL/GenBank/DDBJ whole genome shotgun (WGS) entry which is preliminary data.</text>
</comment>
<accession>A0ABW1EHU9</accession>
<evidence type="ECO:0000313" key="1">
    <source>
        <dbReference type="EMBL" id="MFC5863887.1"/>
    </source>
</evidence>